<evidence type="ECO:0000313" key="3">
    <source>
        <dbReference type="Proteomes" id="UP000663923"/>
    </source>
</evidence>
<proteinExistence type="predicted"/>
<dbReference type="Proteomes" id="UP000663923">
    <property type="component" value="Chromosome"/>
</dbReference>
<feature type="transmembrane region" description="Helical" evidence="1">
    <location>
        <begin position="38"/>
        <end position="56"/>
    </location>
</feature>
<organism evidence="2 3">
    <name type="scientific">Parasphingorhabdus cellanae</name>
    <dbReference type="NCBI Taxonomy" id="2806553"/>
    <lineage>
        <taxon>Bacteria</taxon>
        <taxon>Pseudomonadati</taxon>
        <taxon>Pseudomonadota</taxon>
        <taxon>Alphaproteobacteria</taxon>
        <taxon>Sphingomonadales</taxon>
        <taxon>Sphingomonadaceae</taxon>
        <taxon>Parasphingorhabdus</taxon>
    </lineage>
</organism>
<gene>
    <name evidence="2" type="ORF">J4G78_14945</name>
</gene>
<keyword evidence="1" id="KW-0812">Transmembrane</keyword>
<feature type="transmembrane region" description="Helical" evidence="1">
    <location>
        <begin position="68"/>
        <end position="88"/>
    </location>
</feature>
<evidence type="ECO:0000256" key="1">
    <source>
        <dbReference type="SAM" id="Phobius"/>
    </source>
</evidence>
<keyword evidence="1" id="KW-0472">Membrane</keyword>
<protein>
    <submittedName>
        <fullName evidence="2">Uncharacterized protein</fullName>
    </submittedName>
</protein>
<sequence>MITLKHELAVYAATGIGILAIAVASFDFRHGPFFKEDGIVETTAALLFLVALIIGVRRRLYRNGTGLVLCGLALLACLSELSFGARLFSFSMPAMAGGGELDGAQDLVMLAYRQAAATGFMPLLAILAIVGPVLAVILMYRTGHLVQIVMWFQADHGRPTLAAAMMVIGSAVLLDVMEAVRFAEETLELFGGALFVTAALRLQDREPNSYLSQSENGLTTIAGDE</sequence>
<dbReference type="EMBL" id="CP071794">
    <property type="protein sequence ID" value="QTD55488.1"/>
    <property type="molecule type" value="Genomic_DNA"/>
</dbReference>
<evidence type="ECO:0000313" key="2">
    <source>
        <dbReference type="EMBL" id="QTD55488.1"/>
    </source>
</evidence>
<feature type="transmembrane region" description="Helical" evidence="1">
    <location>
        <begin position="7"/>
        <end position="26"/>
    </location>
</feature>
<reference evidence="2 3" key="1">
    <citation type="submission" date="2021-03" db="EMBL/GenBank/DDBJ databases">
        <title>Complete genome of Parasphingorhabdus_sp.JHSY0214.</title>
        <authorList>
            <person name="Yoo J.H."/>
            <person name="Bae J.W."/>
        </authorList>
    </citation>
    <scope>NUCLEOTIDE SEQUENCE [LARGE SCALE GENOMIC DNA]</scope>
    <source>
        <strain evidence="2 3">JHSY0214</strain>
    </source>
</reference>
<dbReference type="RefSeq" id="WP_207987326.1">
    <property type="nucleotide sequence ID" value="NZ_CP071794.1"/>
</dbReference>
<keyword evidence="1" id="KW-1133">Transmembrane helix</keyword>
<keyword evidence="3" id="KW-1185">Reference proteome</keyword>
<name>A0ABX7T3F8_9SPHN</name>
<feature type="transmembrane region" description="Helical" evidence="1">
    <location>
        <begin position="119"/>
        <end position="140"/>
    </location>
</feature>
<accession>A0ABX7T3F8</accession>